<protein>
    <recommendedName>
        <fullName evidence="3 4">Small ribosomal subunit protein bS6</fullName>
    </recommendedName>
</protein>
<evidence type="ECO:0000256" key="4">
    <source>
        <dbReference type="HAMAP-Rule" id="MF_00360"/>
    </source>
</evidence>
<comment type="function">
    <text evidence="2 4">Binds together with bS18 to 16S ribosomal RNA.</text>
</comment>
<comment type="similarity">
    <text evidence="1 4">Belongs to the bacterial ribosomal protein bS6 family.</text>
</comment>
<name>A0A1F2UP64_9ACTN</name>
<evidence type="ECO:0000256" key="1">
    <source>
        <dbReference type="ARBA" id="ARBA00009512"/>
    </source>
</evidence>
<sequence>MRNYECMVILEPALETDALDALIAKFSDVALKNGGKIENVNKWGKRRLAHQIGQNTDGYYAVFDLLGENQTISELDRILKITDGVIRHMIIRQGK</sequence>
<gene>
    <name evidence="4" type="primary">rpsF</name>
    <name evidence="5" type="ORF">A2074_04720</name>
</gene>
<dbReference type="GO" id="GO:0070181">
    <property type="term" value="F:small ribosomal subunit rRNA binding"/>
    <property type="evidence" value="ECO:0007669"/>
    <property type="project" value="TreeGrafter"/>
</dbReference>
<dbReference type="GO" id="GO:0005840">
    <property type="term" value="C:ribosome"/>
    <property type="evidence" value="ECO:0007669"/>
    <property type="project" value="UniProtKB-KW"/>
</dbReference>
<keyword evidence="4" id="KW-0687">Ribonucleoprotein</keyword>
<evidence type="ECO:0000313" key="5">
    <source>
        <dbReference type="EMBL" id="OFW34768.1"/>
    </source>
</evidence>
<dbReference type="Pfam" id="PF01250">
    <property type="entry name" value="Ribosomal_S6"/>
    <property type="match status" value="1"/>
</dbReference>
<proteinExistence type="inferred from homology"/>
<dbReference type="Gene3D" id="3.30.70.60">
    <property type="match status" value="1"/>
</dbReference>
<evidence type="ECO:0000256" key="2">
    <source>
        <dbReference type="ARBA" id="ARBA00035104"/>
    </source>
</evidence>
<keyword evidence="4" id="KW-0694">RNA-binding</keyword>
<dbReference type="InterPro" id="IPR020814">
    <property type="entry name" value="Ribosomal_S6_plastid/chlpt"/>
</dbReference>
<dbReference type="Proteomes" id="UP000178086">
    <property type="component" value="Unassembled WGS sequence"/>
</dbReference>
<evidence type="ECO:0000313" key="6">
    <source>
        <dbReference type="Proteomes" id="UP000178086"/>
    </source>
</evidence>
<dbReference type="SUPFAM" id="SSF54995">
    <property type="entry name" value="Ribosomal protein S6"/>
    <property type="match status" value="1"/>
</dbReference>
<dbReference type="EMBL" id="MELI01000032">
    <property type="protein sequence ID" value="OFW34768.1"/>
    <property type="molecule type" value="Genomic_DNA"/>
</dbReference>
<dbReference type="GO" id="GO:0003735">
    <property type="term" value="F:structural constituent of ribosome"/>
    <property type="evidence" value="ECO:0007669"/>
    <property type="project" value="InterPro"/>
</dbReference>
<dbReference type="GO" id="GO:1990904">
    <property type="term" value="C:ribonucleoprotein complex"/>
    <property type="evidence" value="ECO:0007669"/>
    <property type="project" value="UniProtKB-KW"/>
</dbReference>
<accession>A0A1F2UP64</accession>
<dbReference type="GO" id="GO:0006412">
    <property type="term" value="P:translation"/>
    <property type="evidence" value="ECO:0007669"/>
    <property type="project" value="UniProtKB-UniRule"/>
</dbReference>
<dbReference type="AlphaFoldDB" id="A0A1F2UP64"/>
<dbReference type="GO" id="GO:0005737">
    <property type="term" value="C:cytoplasm"/>
    <property type="evidence" value="ECO:0007669"/>
    <property type="project" value="UniProtKB-ARBA"/>
</dbReference>
<reference evidence="5 6" key="1">
    <citation type="journal article" date="2016" name="Nat. Commun.">
        <title>Thousands of microbial genomes shed light on interconnected biogeochemical processes in an aquifer system.</title>
        <authorList>
            <person name="Anantharaman K."/>
            <person name="Brown C.T."/>
            <person name="Hug L.A."/>
            <person name="Sharon I."/>
            <person name="Castelle C.J."/>
            <person name="Probst A.J."/>
            <person name="Thomas B.C."/>
            <person name="Singh A."/>
            <person name="Wilkins M.J."/>
            <person name="Karaoz U."/>
            <person name="Brodie E.L."/>
            <person name="Williams K.H."/>
            <person name="Hubbard S.S."/>
            <person name="Banfield J.F."/>
        </authorList>
    </citation>
    <scope>NUCLEOTIDE SEQUENCE [LARGE SCALE GENOMIC DNA]</scope>
</reference>
<dbReference type="PANTHER" id="PTHR21011:SF1">
    <property type="entry name" value="SMALL RIBOSOMAL SUBUNIT PROTEIN BS6M"/>
    <property type="match status" value="1"/>
</dbReference>
<dbReference type="InterPro" id="IPR000529">
    <property type="entry name" value="Ribosomal_bS6"/>
</dbReference>
<dbReference type="HAMAP" id="MF_00360">
    <property type="entry name" value="Ribosomal_bS6"/>
    <property type="match status" value="1"/>
</dbReference>
<evidence type="ECO:0000256" key="3">
    <source>
        <dbReference type="ARBA" id="ARBA00035294"/>
    </source>
</evidence>
<keyword evidence="4 5" id="KW-0689">Ribosomal protein</keyword>
<dbReference type="InterPro" id="IPR014717">
    <property type="entry name" value="Transl_elong_EF1B/ribsomal_bS6"/>
</dbReference>
<dbReference type="NCBIfam" id="TIGR00166">
    <property type="entry name" value="S6"/>
    <property type="match status" value="1"/>
</dbReference>
<comment type="caution">
    <text evidence="5">The sequence shown here is derived from an EMBL/GenBank/DDBJ whole genome shotgun (WGS) entry which is preliminary data.</text>
</comment>
<dbReference type="CDD" id="cd00473">
    <property type="entry name" value="bS6"/>
    <property type="match status" value="1"/>
</dbReference>
<dbReference type="InterPro" id="IPR035980">
    <property type="entry name" value="Ribosomal_bS6_sf"/>
</dbReference>
<organism evidence="5 6">
    <name type="scientific">Candidatus Aquicultor primus</name>
    <dbReference type="NCBI Taxonomy" id="1797195"/>
    <lineage>
        <taxon>Bacteria</taxon>
        <taxon>Bacillati</taxon>
        <taxon>Actinomycetota</taxon>
        <taxon>Candidatus Aquicultoria</taxon>
        <taxon>Candidatus Aquicultorales</taxon>
        <taxon>Candidatus Aquicultoraceae</taxon>
        <taxon>Candidatus Aquicultor</taxon>
    </lineage>
</organism>
<dbReference type="PANTHER" id="PTHR21011">
    <property type="entry name" value="MITOCHONDRIAL 28S RIBOSOMAL PROTEIN S6"/>
    <property type="match status" value="1"/>
</dbReference>
<keyword evidence="4" id="KW-0699">rRNA-binding</keyword>